<evidence type="ECO:0000313" key="1">
    <source>
        <dbReference type="EMBL" id="GAJ10324.1"/>
    </source>
</evidence>
<protein>
    <submittedName>
        <fullName evidence="1">Uncharacterized protein</fullName>
    </submittedName>
</protein>
<dbReference type="AlphaFoldDB" id="X1TYH8"/>
<reference evidence="1" key="1">
    <citation type="journal article" date="2014" name="Front. Microbiol.">
        <title>High frequency of phylogenetically diverse reductive dehalogenase-homologous genes in deep subseafloor sedimentary metagenomes.</title>
        <authorList>
            <person name="Kawai M."/>
            <person name="Futagami T."/>
            <person name="Toyoda A."/>
            <person name="Takaki Y."/>
            <person name="Nishi S."/>
            <person name="Hori S."/>
            <person name="Arai W."/>
            <person name="Tsubouchi T."/>
            <person name="Morono Y."/>
            <person name="Uchiyama I."/>
            <person name="Ito T."/>
            <person name="Fujiyama A."/>
            <person name="Inagaki F."/>
            <person name="Takami H."/>
        </authorList>
    </citation>
    <scope>NUCLEOTIDE SEQUENCE</scope>
    <source>
        <strain evidence="1">Expedition CK06-06</strain>
    </source>
</reference>
<name>X1TYH8_9ZZZZ</name>
<comment type="caution">
    <text evidence="1">The sequence shown here is derived from an EMBL/GenBank/DDBJ whole genome shotgun (WGS) entry which is preliminary data.</text>
</comment>
<feature type="non-terminal residue" evidence="1">
    <location>
        <position position="247"/>
    </location>
</feature>
<accession>X1TYH8</accession>
<dbReference type="EMBL" id="BARW01030848">
    <property type="protein sequence ID" value="GAJ10324.1"/>
    <property type="molecule type" value="Genomic_DNA"/>
</dbReference>
<sequence>PWPNVTVYNKPINNWTDMKWKEEGIQEPENLTVIREMSMEEKTEHWKKVFQYAEDRGIDIYLFHWNVFVNGAEGKHGIRWQQDHPITVDYIRKSVKQTLLTFPNIKGIGVTAGEHINRELTGKYKTENWMWHTYGQGIMDARAENPDLDVRFIFRRHWSNLEDIAEAFKDYPTEIETSFKYSRAHMYSSTKPPWFDKIYREIVEDYDIPCWLNVRNDDIFTFRWGDPEYASEYIKNVPYELTPGFYM</sequence>
<organism evidence="1">
    <name type="scientific">marine sediment metagenome</name>
    <dbReference type="NCBI Taxonomy" id="412755"/>
    <lineage>
        <taxon>unclassified sequences</taxon>
        <taxon>metagenomes</taxon>
        <taxon>ecological metagenomes</taxon>
    </lineage>
</organism>
<feature type="non-terminal residue" evidence="1">
    <location>
        <position position="1"/>
    </location>
</feature>
<proteinExistence type="predicted"/>
<gene>
    <name evidence="1" type="ORF">S12H4_49205</name>
</gene>